<proteinExistence type="predicted"/>
<sequence>MLNRTAVRRRSLSRVSYTVGLLVLIGTVTALVVVVRVPAHSTTRPAAPPPPVPSAYGEPPAVDGGHLEPTGKRPGTGGGQQADGFSPSTGSEPPDGPATEARPLARAPGAGPGTPGDPTETLHRSLVLSGLLGLTISLTGLVMVGSRRRMW</sequence>
<accession>A0A1C4W7J3</accession>
<dbReference type="Proteomes" id="UP000198253">
    <property type="component" value="Chromosome I"/>
</dbReference>
<evidence type="ECO:0000256" key="1">
    <source>
        <dbReference type="SAM" id="MobiDB-lite"/>
    </source>
</evidence>
<dbReference type="InParanoid" id="A0A1C4W7J3"/>
<evidence type="ECO:0000256" key="2">
    <source>
        <dbReference type="SAM" id="Phobius"/>
    </source>
</evidence>
<name>A0A1C4W7J3_MICEC</name>
<evidence type="ECO:0000313" key="3">
    <source>
        <dbReference type="EMBL" id="SCE92172.1"/>
    </source>
</evidence>
<dbReference type="EMBL" id="LT607413">
    <property type="protein sequence ID" value="SCE92172.1"/>
    <property type="molecule type" value="Genomic_DNA"/>
</dbReference>
<keyword evidence="2" id="KW-1133">Transmembrane helix</keyword>
<keyword evidence="4" id="KW-1185">Reference proteome</keyword>
<feature type="transmembrane region" description="Helical" evidence="2">
    <location>
        <begin position="12"/>
        <end position="35"/>
    </location>
</feature>
<keyword evidence="2" id="KW-0472">Membrane</keyword>
<reference evidence="4" key="1">
    <citation type="submission" date="2016-06" db="EMBL/GenBank/DDBJ databases">
        <authorList>
            <person name="Varghese N."/>
            <person name="Submissions Spin"/>
        </authorList>
    </citation>
    <scope>NUCLEOTIDE SEQUENCE [LARGE SCALE GENOMIC DNA]</scope>
    <source>
        <strain evidence="4">DSM 43816</strain>
    </source>
</reference>
<protein>
    <submittedName>
        <fullName evidence="3">Uncharacterized protein</fullName>
    </submittedName>
</protein>
<keyword evidence="2" id="KW-0812">Transmembrane</keyword>
<evidence type="ECO:0000313" key="4">
    <source>
        <dbReference type="Proteomes" id="UP000198253"/>
    </source>
</evidence>
<dbReference type="AlphaFoldDB" id="A0A1C4W7J3"/>
<feature type="region of interest" description="Disordered" evidence="1">
    <location>
        <begin position="40"/>
        <end position="121"/>
    </location>
</feature>
<gene>
    <name evidence="3" type="ORF">GA0070618_1928</name>
</gene>
<feature type="transmembrane region" description="Helical" evidence="2">
    <location>
        <begin position="126"/>
        <end position="145"/>
    </location>
</feature>
<organism evidence="3 4">
    <name type="scientific">Micromonospora echinospora</name>
    <name type="common">Micromonospora purpurea</name>
    <dbReference type="NCBI Taxonomy" id="1877"/>
    <lineage>
        <taxon>Bacteria</taxon>
        <taxon>Bacillati</taxon>
        <taxon>Actinomycetota</taxon>
        <taxon>Actinomycetes</taxon>
        <taxon>Micromonosporales</taxon>
        <taxon>Micromonosporaceae</taxon>
        <taxon>Micromonospora</taxon>
    </lineage>
</organism>